<evidence type="ECO:0000313" key="2">
    <source>
        <dbReference type="EMBL" id="GAP35259.1"/>
    </source>
</evidence>
<dbReference type="EMBL" id="BBYR01000017">
    <property type="protein sequence ID" value="GAP35259.1"/>
    <property type="molecule type" value="Genomic_DNA"/>
</dbReference>
<dbReference type="AlphaFoldDB" id="A0A0K8NY95"/>
<accession>A0A0K8NY95</accession>
<gene>
    <name evidence="2" type="ORF">ISF6_0850</name>
</gene>
<dbReference type="Proteomes" id="UP000037660">
    <property type="component" value="Unassembled WGS sequence"/>
</dbReference>
<comment type="caution">
    <text evidence="2">The sequence shown here is derived from an EMBL/GenBank/DDBJ whole genome shotgun (WGS) entry which is preliminary data.</text>
</comment>
<proteinExistence type="predicted"/>
<feature type="region of interest" description="Disordered" evidence="1">
    <location>
        <begin position="1"/>
        <end position="98"/>
    </location>
</feature>
<evidence type="ECO:0000313" key="3">
    <source>
        <dbReference type="Proteomes" id="UP000037660"/>
    </source>
</evidence>
<protein>
    <submittedName>
        <fullName evidence="2">Uncharacterized protein</fullName>
    </submittedName>
</protein>
<evidence type="ECO:0000256" key="1">
    <source>
        <dbReference type="SAM" id="MobiDB-lite"/>
    </source>
</evidence>
<name>A0A0K8NY95_PISS1</name>
<keyword evidence="3" id="KW-1185">Reference proteome</keyword>
<reference evidence="2 3" key="2">
    <citation type="journal article" date="2016" name="Science">
        <title>A bacterium that degrades and assimilates poly(ethylene terephthalate).</title>
        <authorList>
            <person name="Yoshida S."/>
            <person name="Hiraga K."/>
            <person name="Takehana T."/>
            <person name="Taniguchi I."/>
            <person name="Yamaji H."/>
            <person name="Maeda Y."/>
            <person name="Toyohara K."/>
            <person name="Miyamoto K."/>
            <person name="Kimura Y."/>
            <person name="Oda K."/>
        </authorList>
    </citation>
    <scope>NUCLEOTIDE SEQUENCE [LARGE SCALE GENOMIC DNA]</scope>
    <source>
        <strain evidence="3">NBRC 110686 / TISTR 2288 / 201-F6</strain>
    </source>
</reference>
<organism evidence="2 3">
    <name type="scientific">Piscinibacter sakaiensis</name>
    <name type="common">Ideonella sakaiensis</name>
    <dbReference type="NCBI Taxonomy" id="1547922"/>
    <lineage>
        <taxon>Bacteria</taxon>
        <taxon>Pseudomonadati</taxon>
        <taxon>Pseudomonadota</taxon>
        <taxon>Betaproteobacteria</taxon>
        <taxon>Burkholderiales</taxon>
        <taxon>Sphaerotilaceae</taxon>
        <taxon>Piscinibacter</taxon>
    </lineage>
</organism>
<feature type="compositionally biased region" description="Basic residues" evidence="1">
    <location>
        <begin position="9"/>
        <end position="20"/>
    </location>
</feature>
<reference evidence="3" key="1">
    <citation type="submission" date="2015-07" db="EMBL/GenBank/DDBJ databases">
        <title>Discovery of a poly(ethylene terephthalate assimilation.</title>
        <authorList>
            <person name="Yoshida S."/>
            <person name="Hiraga K."/>
            <person name="Takehana T."/>
            <person name="Taniguchi I."/>
            <person name="Yamaji H."/>
            <person name="Maeda Y."/>
            <person name="Toyohara K."/>
            <person name="Miyamoto K."/>
            <person name="Kimura Y."/>
            <person name="Oda K."/>
        </authorList>
    </citation>
    <scope>NUCLEOTIDE SEQUENCE [LARGE SCALE GENOMIC DNA]</scope>
    <source>
        <strain evidence="3">NBRC 110686 / TISTR 2288 / 201-F6</strain>
    </source>
</reference>
<feature type="compositionally biased region" description="Basic and acidic residues" evidence="1">
    <location>
        <begin position="89"/>
        <end position="98"/>
    </location>
</feature>
<sequence length="98" mass="10779">MRIGVTHAASRRSARRRPGRRSIGPPGLRRHGRHGGGRQAGQRGSARTFGPRQDIGSARRCGLHAGRPRARPRGTEQQACIGRCGRARSRPDHRFDEA</sequence>